<reference evidence="1 2" key="1">
    <citation type="submission" date="2018-06" db="EMBL/GenBank/DDBJ databases">
        <title>Genomic Encyclopedia of Archaeal and Bacterial Type Strains, Phase II (KMG-II): from individual species to whole genera.</title>
        <authorList>
            <person name="Goeker M."/>
        </authorList>
    </citation>
    <scope>NUCLEOTIDE SEQUENCE [LARGE SCALE GENOMIC DNA]</scope>
    <source>
        <strain evidence="1 2">DSM 12408</strain>
    </source>
</reference>
<gene>
    <name evidence="1" type="ORF">LX77_01947</name>
</gene>
<organism evidence="1 2">
    <name type="scientific">Gelidibacter algens</name>
    <dbReference type="NCBI Taxonomy" id="49280"/>
    <lineage>
        <taxon>Bacteria</taxon>
        <taxon>Pseudomonadati</taxon>
        <taxon>Bacteroidota</taxon>
        <taxon>Flavobacteriia</taxon>
        <taxon>Flavobacteriales</taxon>
        <taxon>Flavobacteriaceae</taxon>
        <taxon>Gelidibacter</taxon>
    </lineage>
</organism>
<keyword evidence="2" id="KW-1185">Reference proteome</keyword>
<sequence>MKILPFFSVIIMMFLGPSKCSEAQKIQKNPPLPLGEIYFETWASPIKSGGSGFNLFIPINENNDSGIALDSVYFRNQYAKLVKKITDSSLVYIAQFDNPQRSNDDIIMSSDPLEEMKNVPPAVPKKMPFNLGPTEAMVSYQVDGEVRYFKIENIKEKASNKTPRS</sequence>
<evidence type="ECO:0000313" key="1">
    <source>
        <dbReference type="EMBL" id="RAJ24395.1"/>
    </source>
</evidence>
<dbReference type="EMBL" id="QLLQ01000006">
    <property type="protein sequence ID" value="RAJ24395.1"/>
    <property type="molecule type" value="Genomic_DNA"/>
</dbReference>
<dbReference type="STRING" id="49280.A9996_16720"/>
<name>A0A1A7QSX5_9FLAO</name>
<protein>
    <submittedName>
        <fullName evidence="1">Uncharacterized protein</fullName>
    </submittedName>
</protein>
<accession>A0A1A7QSX5</accession>
<comment type="caution">
    <text evidence="1">The sequence shown here is derived from an EMBL/GenBank/DDBJ whole genome shotgun (WGS) entry which is preliminary data.</text>
</comment>
<dbReference type="Proteomes" id="UP000248987">
    <property type="component" value="Unassembled WGS sequence"/>
</dbReference>
<proteinExistence type="predicted"/>
<dbReference type="OrthoDB" id="1364277at2"/>
<dbReference type="AlphaFoldDB" id="A0A1A7QSX5"/>
<evidence type="ECO:0000313" key="2">
    <source>
        <dbReference type="Proteomes" id="UP000248987"/>
    </source>
</evidence>
<dbReference type="RefSeq" id="WP_066437838.1">
    <property type="nucleotide sequence ID" value="NZ_LZRN01000049.1"/>
</dbReference>